<organism evidence="2 3">
    <name type="scientific">Anaerosalibacter massiliensis</name>
    <dbReference type="NCBI Taxonomy" id="1347392"/>
    <lineage>
        <taxon>Bacteria</taxon>
        <taxon>Bacillati</taxon>
        <taxon>Bacillota</taxon>
        <taxon>Tissierellia</taxon>
        <taxon>Tissierellales</taxon>
        <taxon>Sporanaerobacteraceae</taxon>
        <taxon>Anaerosalibacter</taxon>
    </lineage>
</organism>
<sequence>MKKLRFYLKYDIKQLFKRNTTKCFYIFLFIVAILDIFCTYWTQSGFFEDISEMSVTHYVFLENSTSIVRDFYFSFIPILAVIPFGLQYYCEKKSKYREYLLYRGSRKSYYLSKFIMSFMSGFFTIFFFLIVNYIIVHLIYPNNSSIGSTFLKPDKGAFLEDIFYMNVNLYQFIYIIINSIIGGIISILSLSLSMIFNYKNGFLVIAVSFIIYSIQSVVLFFVDINYDIMHIIQPATRWALAEPITNADVIISISACFILSTILFIVGCRKERDIL</sequence>
<keyword evidence="3" id="KW-1185">Reference proteome</keyword>
<proteinExistence type="predicted"/>
<name>A0A9X2MJB9_9FIRM</name>
<dbReference type="RefSeq" id="WP_042682633.1">
    <property type="nucleotide sequence ID" value="NZ_CABKTM010000049.1"/>
</dbReference>
<evidence type="ECO:0000313" key="2">
    <source>
        <dbReference type="EMBL" id="MCR2045080.1"/>
    </source>
</evidence>
<feature type="transmembrane region" description="Helical" evidence="1">
    <location>
        <begin position="202"/>
        <end position="222"/>
    </location>
</feature>
<dbReference type="Proteomes" id="UP001142078">
    <property type="component" value="Unassembled WGS sequence"/>
</dbReference>
<feature type="transmembrane region" description="Helical" evidence="1">
    <location>
        <begin position="23"/>
        <end position="42"/>
    </location>
</feature>
<accession>A0A9X2MJB9</accession>
<feature type="transmembrane region" description="Helical" evidence="1">
    <location>
        <begin position="71"/>
        <end position="89"/>
    </location>
</feature>
<keyword evidence="1" id="KW-0812">Transmembrane</keyword>
<reference evidence="2" key="1">
    <citation type="submission" date="2022-07" db="EMBL/GenBank/DDBJ databases">
        <title>Enhanced cultured diversity of the mouse gut microbiota enables custom-made synthetic communities.</title>
        <authorList>
            <person name="Afrizal A."/>
        </authorList>
    </citation>
    <scope>NUCLEOTIDE SEQUENCE</scope>
    <source>
        <strain evidence="2">DSM 29482</strain>
    </source>
</reference>
<protein>
    <recommendedName>
        <fullName evidence="4">ABC-2 family transporter protein</fullName>
    </recommendedName>
</protein>
<keyword evidence="1" id="KW-0472">Membrane</keyword>
<keyword evidence="1" id="KW-1133">Transmembrane helix</keyword>
<feature type="transmembrane region" description="Helical" evidence="1">
    <location>
        <begin position="169"/>
        <end position="190"/>
    </location>
</feature>
<evidence type="ECO:0000313" key="3">
    <source>
        <dbReference type="Proteomes" id="UP001142078"/>
    </source>
</evidence>
<feature type="transmembrane region" description="Helical" evidence="1">
    <location>
        <begin position="249"/>
        <end position="268"/>
    </location>
</feature>
<dbReference type="OrthoDB" id="2067652at2"/>
<dbReference type="EMBL" id="JANJZL010000011">
    <property type="protein sequence ID" value="MCR2045080.1"/>
    <property type="molecule type" value="Genomic_DNA"/>
</dbReference>
<dbReference type="AlphaFoldDB" id="A0A9X2MJB9"/>
<gene>
    <name evidence="2" type="ORF">NSA23_13305</name>
</gene>
<evidence type="ECO:0000256" key="1">
    <source>
        <dbReference type="SAM" id="Phobius"/>
    </source>
</evidence>
<feature type="transmembrane region" description="Helical" evidence="1">
    <location>
        <begin position="110"/>
        <end position="135"/>
    </location>
</feature>
<comment type="caution">
    <text evidence="2">The sequence shown here is derived from an EMBL/GenBank/DDBJ whole genome shotgun (WGS) entry which is preliminary data.</text>
</comment>
<evidence type="ECO:0008006" key="4">
    <source>
        <dbReference type="Google" id="ProtNLM"/>
    </source>
</evidence>